<comment type="function">
    <text evidence="1">Together with LptE, is involved in the assembly of lipopolysaccharide (LPS) at the surface of the outer membrane.</text>
</comment>
<dbReference type="EMBL" id="WEHX01000007">
    <property type="protein sequence ID" value="KAB7662467.1"/>
    <property type="molecule type" value="Genomic_DNA"/>
</dbReference>
<comment type="caution">
    <text evidence="1">Lacks conserved residue(s) required for the propagation of feature annotation.</text>
</comment>
<evidence type="ECO:0000259" key="2">
    <source>
        <dbReference type="Pfam" id="PF04453"/>
    </source>
</evidence>
<gene>
    <name evidence="1" type="primary">lptD</name>
    <name evidence="3" type="ORF">GBM95_02535</name>
</gene>
<reference evidence="3 4" key="1">
    <citation type="submission" date="2019-10" db="EMBL/GenBank/DDBJ databases">
        <title>Genome diversity of Sutterella seckii.</title>
        <authorList>
            <person name="Chaplin A.V."/>
            <person name="Sokolova S.R."/>
            <person name="Mosin K.A."/>
            <person name="Ivanova E.L."/>
            <person name="Kochetkova T.O."/>
            <person name="Goltsov A.Y."/>
            <person name="Trofimov D.Y."/>
            <person name="Efimov B.A."/>
        </authorList>
    </citation>
    <scope>NUCLEOTIDE SEQUENCE [LARGE SCALE GENOMIC DNA]</scope>
    <source>
        <strain evidence="3 4">ASD393</strain>
    </source>
</reference>
<comment type="similarity">
    <text evidence="1">Belongs to the LptD family.</text>
</comment>
<evidence type="ECO:0000313" key="3">
    <source>
        <dbReference type="EMBL" id="KAB7662467.1"/>
    </source>
</evidence>
<keyword evidence="1" id="KW-0732">Signal</keyword>
<comment type="subunit">
    <text evidence="1">Component of the lipopolysaccharide transport and assembly complex. Interacts with LptE and LptA.</text>
</comment>
<dbReference type="InterPro" id="IPR020889">
    <property type="entry name" value="LipoPS_assembly_LptD"/>
</dbReference>
<dbReference type="InterPro" id="IPR050218">
    <property type="entry name" value="LptD"/>
</dbReference>
<dbReference type="AlphaFoldDB" id="A0A6I1EPK5"/>
<dbReference type="InterPro" id="IPR007543">
    <property type="entry name" value="LptD_C"/>
</dbReference>
<feature type="signal peptide" evidence="1">
    <location>
        <begin position="1"/>
        <end position="26"/>
    </location>
</feature>
<dbReference type="GO" id="GO:0009279">
    <property type="term" value="C:cell outer membrane"/>
    <property type="evidence" value="ECO:0007669"/>
    <property type="project" value="UniProtKB-SubCell"/>
</dbReference>
<evidence type="ECO:0000313" key="4">
    <source>
        <dbReference type="Proteomes" id="UP000430564"/>
    </source>
</evidence>
<evidence type="ECO:0000256" key="1">
    <source>
        <dbReference type="HAMAP-Rule" id="MF_01411"/>
    </source>
</evidence>
<organism evidence="3 4">
    <name type="scientific">Sutterella seckii</name>
    <dbReference type="NCBI Taxonomy" id="1944635"/>
    <lineage>
        <taxon>Bacteria</taxon>
        <taxon>Pseudomonadati</taxon>
        <taxon>Pseudomonadota</taxon>
        <taxon>Betaproteobacteria</taxon>
        <taxon>Burkholderiales</taxon>
        <taxon>Sutterellaceae</taxon>
        <taxon>Sutterella</taxon>
    </lineage>
</organism>
<dbReference type="Pfam" id="PF04453">
    <property type="entry name" value="LptD"/>
    <property type="match status" value="1"/>
</dbReference>
<comment type="subcellular location">
    <subcellularLocation>
        <location evidence="1">Cell outer membrane</location>
    </subcellularLocation>
</comment>
<dbReference type="GO" id="GO:0043165">
    <property type="term" value="P:Gram-negative-bacterium-type cell outer membrane assembly"/>
    <property type="evidence" value="ECO:0007669"/>
    <property type="project" value="UniProtKB-UniRule"/>
</dbReference>
<dbReference type="GO" id="GO:1990351">
    <property type="term" value="C:transporter complex"/>
    <property type="evidence" value="ECO:0007669"/>
    <property type="project" value="TreeGrafter"/>
</dbReference>
<dbReference type="Gene3D" id="2.60.450.10">
    <property type="entry name" value="Lipopolysaccharide (LPS) transport protein A like domain"/>
    <property type="match status" value="1"/>
</dbReference>
<protein>
    <recommendedName>
        <fullName evidence="1">LPS-assembly protein LptD</fullName>
    </recommendedName>
</protein>
<dbReference type="HAMAP" id="MF_01411">
    <property type="entry name" value="LPS_assembly_LptD"/>
    <property type="match status" value="1"/>
</dbReference>
<dbReference type="PANTHER" id="PTHR30189:SF1">
    <property type="entry name" value="LPS-ASSEMBLY PROTEIN LPTD"/>
    <property type="match status" value="1"/>
</dbReference>
<name>A0A6I1EPK5_9BURK</name>
<keyword evidence="1" id="KW-0998">Cell outer membrane</keyword>
<keyword evidence="1" id="KW-0472">Membrane</keyword>
<dbReference type="Proteomes" id="UP000430564">
    <property type="component" value="Unassembled WGS sequence"/>
</dbReference>
<feature type="chain" id="PRO_5026410823" description="LPS-assembly protein LptD" evidence="1">
    <location>
        <begin position="27"/>
        <end position="771"/>
    </location>
</feature>
<comment type="caution">
    <text evidence="3">The sequence shown here is derived from an EMBL/GenBank/DDBJ whole genome shotgun (WGS) entry which is preliminary data.</text>
</comment>
<accession>A0A6I1EPK5</accession>
<feature type="domain" description="LptD C-terminal" evidence="2">
    <location>
        <begin position="302"/>
        <end position="676"/>
    </location>
</feature>
<proteinExistence type="inferred from homology"/>
<dbReference type="OrthoDB" id="9760225at2"/>
<dbReference type="RefSeq" id="WP_152157645.1">
    <property type="nucleotide sequence ID" value="NZ_WEHX01000007.1"/>
</dbReference>
<sequence length="771" mass="87190" precursor="true">MSLPPVRAIVLSVASALAAFSFSAQAAPASSALRLDLESVTRLDPARANPGEDAVSIVYANRIEGSPDDELNLIGDAEVRRGGAVITADRISYRQKTDEVTATGNAHIAREGASFSGPSMKFRLTSRSGSMEDAEWEYAPRNLRGCAKNVKFLSGDRTNFEDVTISTCKRDDEAWFISLNDLEIDEYDQTASGTGAVLHFLGAPILASPWFSFPISTERRSGFLTPTYGMSSTRGVDIAVPYYFNIAPNYDYTFTPRVMTKRGVMLGNEGRFKYDNFETQVNFDYLPDDRVYDDSRWGTRIQAAYNREKLAFRADYNRVSDDDYVTDFSGSIRESSEAILPQDYSLSWTDTYWNSTLRVTKNQTLEIEGVTTIVPYERVPQVVFNGYAADWRGFELTTMVDATKFSHPSRIGGTRVVASQGVSYPFRGAGWFVIPKAEFMGAWYQLDNMSRDGYYRNKTPSRFTPTLTFDAGLEFERDSSFFGKSAYQTLEPRIYYAYTPYRNQDDIPVFDSTVTDLSFATLFTPNLYSGYDRVSQANQLTAVVSTRYIDKASGLELFRASVGQRQYFSDQDVHFIPEEKRRDPYYQGITEPNANVRSDLLGSVGARLTRSLYASANLQYSSSLNRVMNVKTGLTWQPKRMSTIGLYYRYNYSANELTDDNNIKQIDFQMQWPISGRLYGLFRYNYSLLRKKPIEMIGGVEYLHDCWTLRVAAQRYTTAANEEESNFFLQLELYGLGSIGINPLSELRRNIRGYQTTGPLPGATGPYDFYE</sequence>
<dbReference type="PANTHER" id="PTHR30189">
    <property type="entry name" value="LPS-ASSEMBLY PROTEIN"/>
    <property type="match status" value="1"/>
</dbReference>
<dbReference type="GO" id="GO:0015920">
    <property type="term" value="P:lipopolysaccharide transport"/>
    <property type="evidence" value="ECO:0007669"/>
    <property type="project" value="InterPro"/>
</dbReference>